<name>A0ABW2Y6A5_9ACTN</name>
<evidence type="ECO:0000259" key="2">
    <source>
        <dbReference type="Pfam" id="PF00857"/>
    </source>
</evidence>
<dbReference type="RefSeq" id="WP_165502721.1">
    <property type="nucleotide sequence ID" value="NZ_CAACUY010000013.1"/>
</dbReference>
<keyword evidence="4" id="KW-1185">Reference proteome</keyword>
<dbReference type="InterPro" id="IPR050272">
    <property type="entry name" value="Isochorismatase-like_hydrls"/>
</dbReference>
<feature type="domain" description="Isochorismatase-like" evidence="2">
    <location>
        <begin position="16"/>
        <end position="199"/>
    </location>
</feature>
<dbReference type="PANTHER" id="PTHR43540">
    <property type="entry name" value="PEROXYUREIDOACRYLATE/UREIDOACRYLATE AMIDOHYDROLASE-RELATED"/>
    <property type="match status" value="1"/>
</dbReference>
<dbReference type="SUPFAM" id="SSF52499">
    <property type="entry name" value="Isochorismatase-like hydrolases"/>
    <property type="match status" value="1"/>
</dbReference>
<evidence type="ECO:0000256" key="1">
    <source>
        <dbReference type="ARBA" id="ARBA00022801"/>
    </source>
</evidence>
<dbReference type="CDD" id="cd00431">
    <property type="entry name" value="cysteine_hydrolases"/>
    <property type="match status" value="1"/>
</dbReference>
<reference evidence="4" key="1">
    <citation type="journal article" date="2019" name="Int. J. Syst. Evol. Microbiol.">
        <title>The Global Catalogue of Microorganisms (GCM) 10K type strain sequencing project: providing services to taxonomists for standard genome sequencing and annotation.</title>
        <authorList>
            <consortium name="The Broad Institute Genomics Platform"/>
            <consortium name="The Broad Institute Genome Sequencing Center for Infectious Disease"/>
            <person name="Wu L."/>
            <person name="Ma J."/>
        </authorList>
    </citation>
    <scope>NUCLEOTIDE SEQUENCE [LARGE SCALE GENOMIC DNA]</scope>
    <source>
        <strain evidence="4">JCM 9371</strain>
    </source>
</reference>
<keyword evidence="1 3" id="KW-0378">Hydrolase</keyword>
<dbReference type="Pfam" id="PF00857">
    <property type="entry name" value="Isochorismatase"/>
    <property type="match status" value="1"/>
</dbReference>
<protein>
    <submittedName>
        <fullName evidence="3">Cysteine hydrolase family protein</fullName>
    </submittedName>
</protein>
<dbReference type="InterPro" id="IPR036380">
    <property type="entry name" value="Isochorismatase-like_sf"/>
</dbReference>
<evidence type="ECO:0000313" key="4">
    <source>
        <dbReference type="Proteomes" id="UP001597063"/>
    </source>
</evidence>
<dbReference type="EMBL" id="JBHTGP010000041">
    <property type="protein sequence ID" value="MFD0692415.1"/>
    <property type="molecule type" value="Genomic_DNA"/>
</dbReference>
<gene>
    <name evidence="3" type="ORF">ACFQZM_48570</name>
</gene>
<dbReference type="GO" id="GO:0016787">
    <property type="term" value="F:hydrolase activity"/>
    <property type="evidence" value="ECO:0007669"/>
    <property type="project" value="UniProtKB-KW"/>
</dbReference>
<evidence type="ECO:0000313" key="3">
    <source>
        <dbReference type="EMBL" id="MFD0692415.1"/>
    </source>
</evidence>
<dbReference type="InterPro" id="IPR000868">
    <property type="entry name" value="Isochorismatase-like_dom"/>
</dbReference>
<dbReference type="Proteomes" id="UP001597063">
    <property type="component" value="Unassembled WGS sequence"/>
</dbReference>
<accession>A0ABW2Y6A5</accession>
<sequence length="208" mass="21750">MTDPSPAPPSLDPATTALINVHWQRDIVTPSGAFGPFFAAEVEARGAVERAASATRTARRHEALVVYARAAFRPGYTDLIQNCALYEQVAAVKCLQDGTPGAEIIPELSPAPDDPVVTHARISAFHGTELDLILRARGITTVLVTGVATNVTVEGTARDAVGLGYRTVLLADACAAADAGAHEATLATFQLLGSTLESTDLTAAFGRR</sequence>
<comment type="caution">
    <text evidence="3">The sequence shown here is derived from an EMBL/GenBank/DDBJ whole genome shotgun (WGS) entry which is preliminary data.</text>
</comment>
<organism evidence="3 4">
    <name type="scientific">Actinomadura fibrosa</name>
    <dbReference type="NCBI Taxonomy" id="111802"/>
    <lineage>
        <taxon>Bacteria</taxon>
        <taxon>Bacillati</taxon>
        <taxon>Actinomycetota</taxon>
        <taxon>Actinomycetes</taxon>
        <taxon>Streptosporangiales</taxon>
        <taxon>Thermomonosporaceae</taxon>
        <taxon>Actinomadura</taxon>
    </lineage>
</organism>
<dbReference type="Gene3D" id="3.40.50.850">
    <property type="entry name" value="Isochorismatase-like"/>
    <property type="match status" value="1"/>
</dbReference>
<proteinExistence type="predicted"/>